<dbReference type="AlphaFoldDB" id="A0A0B2W182"/>
<gene>
    <name evidence="1" type="ORF">Tcan_12208</name>
</gene>
<organism evidence="1 2">
    <name type="scientific">Toxocara canis</name>
    <name type="common">Canine roundworm</name>
    <dbReference type="NCBI Taxonomy" id="6265"/>
    <lineage>
        <taxon>Eukaryota</taxon>
        <taxon>Metazoa</taxon>
        <taxon>Ecdysozoa</taxon>
        <taxon>Nematoda</taxon>
        <taxon>Chromadorea</taxon>
        <taxon>Rhabditida</taxon>
        <taxon>Spirurina</taxon>
        <taxon>Ascaridomorpha</taxon>
        <taxon>Ascaridoidea</taxon>
        <taxon>Toxocaridae</taxon>
        <taxon>Toxocara</taxon>
    </lineage>
</organism>
<evidence type="ECO:0000313" key="2">
    <source>
        <dbReference type="Proteomes" id="UP000031036"/>
    </source>
</evidence>
<name>A0A0B2W182_TOXCA</name>
<accession>A0A0B2W182</accession>
<dbReference type="EMBL" id="JPKZ01000338">
    <property type="protein sequence ID" value="KHN87728.1"/>
    <property type="molecule type" value="Genomic_DNA"/>
</dbReference>
<comment type="caution">
    <text evidence="1">The sequence shown here is derived from an EMBL/GenBank/DDBJ whole genome shotgun (WGS) entry which is preliminary data.</text>
</comment>
<reference evidence="1 2" key="1">
    <citation type="submission" date="2014-11" db="EMBL/GenBank/DDBJ databases">
        <title>Genetic blueprint of the zoonotic pathogen Toxocara canis.</title>
        <authorList>
            <person name="Zhu X.-Q."/>
            <person name="Korhonen P.K."/>
            <person name="Cai H."/>
            <person name="Young N.D."/>
            <person name="Nejsum P."/>
            <person name="von Samson-Himmelstjerna G."/>
            <person name="Boag P.R."/>
            <person name="Tan P."/>
            <person name="Li Q."/>
            <person name="Min J."/>
            <person name="Yang Y."/>
            <person name="Wang X."/>
            <person name="Fang X."/>
            <person name="Hall R.S."/>
            <person name="Hofmann A."/>
            <person name="Sternberg P.W."/>
            <person name="Jex A.R."/>
            <person name="Gasser R.B."/>
        </authorList>
    </citation>
    <scope>NUCLEOTIDE SEQUENCE [LARGE SCALE GENOMIC DNA]</scope>
    <source>
        <strain evidence="1">PN_DK_2014</strain>
    </source>
</reference>
<protein>
    <submittedName>
        <fullName evidence="1">Uncharacterized protein</fullName>
    </submittedName>
</protein>
<proteinExistence type="predicted"/>
<sequence length="80" mass="9172">MISDRVVAKVEVVVEGRVTAVVTYYFIYYTPLTLELWRPSFVLVSHGGHKLRNGATKFPFRLQFCENVRSAYVEGAVFEL</sequence>
<dbReference type="Proteomes" id="UP000031036">
    <property type="component" value="Unassembled WGS sequence"/>
</dbReference>
<keyword evidence="2" id="KW-1185">Reference proteome</keyword>
<evidence type="ECO:0000313" key="1">
    <source>
        <dbReference type="EMBL" id="KHN87728.1"/>
    </source>
</evidence>